<evidence type="ECO:0000313" key="2">
    <source>
        <dbReference type="Proteomes" id="UP001056120"/>
    </source>
</evidence>
<accession>A0ACB9CEM6</accession>
<name>A0ACB9CEM6_9ASTR</name>
<organism evidence="1 2">
    <name type="scientific">Smallanthus sonchifolius</name>
    <dbReference type="NCBI Taxonomy" id="185202"/>
    <lineage>
        <taxon>Eukaryota</taxon>
        <taxon>Viridiplantae</taxon>
        <taxon>Streptophyta</taxon>
        <taxon>Embryophyta</taxon>
        <taxon>Tracheophyta</taxon>
        <taxon>Spermatophyta</taxon>
        <taxon>Magnoliopsida</taxon>
        <taxon>eudicotyledons</taxon>
        <taxon>Gunneridae</taxon>
        <taxon>Pentapetalae</taxon>
        <taxon>asterids</taxon>
        <taxon>campanulids</taxon>
        <taxon>Asterales</taxon>
        <taxon>Asteraceae</taxon>
        <taxon>Asteroideae</taxon>
        <taxon>Heliantheae alliance</taxon>
        <taxon>Millerieae</taxon>
        <taxon>Smallanthus</taxon>
    </lineage>
</organism>
<sequence>MAHRVEYKHNQVALLDPNMSEAANFQGIINFLNRSRLNVALSANPYISLPYIQQFWDTVHQDTVVEPHVLRATVNNKEVAISVDTIHAALALGGANEDPISYPGTLIMGCFQRMGYRGRPNDTQARKGGLVGEWRIFTDCTKVKQQNAALIPVLTPLFGHIINPDYVEPPNGNWFHPEELVQGQDQQQP</sequence>
<comment type="caution">
    <text evidence="1">The sequence shown here is derived from an EMBL/GenBank/DDBJ whole genome shotgun (WGS) entry which is preliminary data.</text>
</comment>
<proteinExistence type="predicted"/>
<dbReference type="EMBL" id="CM042038">
    <property type="protein sequence ID" value="KAI3732734.1"/>
    <property type="molecule type" value="Genomic_DNA"/>
</dbReference>
<keyword evidence="2" id="KW-1185">Reference proteome</keyword>
<protein>
    <submittedName>
        <fullName evidence="1">Uncharacterized protein</fullName>
    </submittedName>
</protein>
<evidence type="ECO:0000313" key="1">
    <source>
        <dbReference type="EMBL" id="KAI3732734.1"/>
    </source>
</evidence>
<reference evidence="1 2" key="2">
    <citation type="journal article" date="2022" name="Mol. Ecol. Resour.">
        <title>The genomes of chicory, endive, great burdock and yacon provide insights into Asteraceae paleo-polyploidization history and plant inulin production.</title>
        <authorList>
            <person name="Fan W."/>
            <person name="Wang S."/>
            <person name="Wang H."/>
            <person name="Wang A."/>
            <person name="Jiang F."/>
            <person name="Liu H."/>
            <person name="Zhao H."/>
            <person name="Xu D."/>
            <person name="Zhang Y."/>
        </authorList>
    </citation>
    <scope>NUCLEOTIDE SEQUENCE [LARGE SCALE GENOMIC DNA]</scope>
    <source>
        <strain evidence="2">cv. Yunnan</strain>
        <tissue evidence="1">Leaves</tissue>
    </source>
</reference>
<reference evidence="2" key="1">
    <citation type="journal article" date="2022" name="Mol. Ecol. Resour.">
        <title>The genomes of chicory, endive, great burdock and yacon provide insights into Asteraceae palaeo-polyploidization history and plant inulin production.</title>
        <authorList>
            <person name="Fan W."/>
            <person name="Wang S."/>
            <person name="Wang H."/>
            <person name="Wang A."/>
            <person name="Jiang F."/>
            <person name="Liu H."/>
            <person name="Zhao H."/>
            <person name="Xu D."/>
            <person name="Zhang Y."/>
        </authorList>
    </citation>
    <scope>NUCLEOTIDE SEQUENCE [LARGE SCALE GENOMIC DNA]</scope>
    <source>
        <strain evidence="2">cv. Yunnan</strain>
    </source>
</reference>
<gene>
    <name evidence="1" type="ORF">L1987_63941</name>
</gene>
<dbReference type="Proteomes" id="UP001056120">
    <property type="component" value="Linkage Group LG21"/>
</dbReference>